<dbReference type="AlphaFoldDB" id="A0A9D1QA79"/>
<dbReference type="GO" id="GO:0003677">
    <property type="term" value="F:DNA binding"/>
    <property type="evidence" value="ECO:0007669"/>
    <property type="project" value="UniProtKB-KW"/>
</dbReference>
<dbReference type="InterPro" id="IPR001387">
    <property type="entry name" value="Cro/C1-type_HTH"/>
</dbReference>
<dbReference type="SUPFAM" id="SSF47413">
    <property type="entry name" value="lambda repressor-like DNA-binding domains"/>
    <property type="match status" value="1"/>
</dbReference>
<feature type="transmembrane region" description="Helical" evidence="2">
    <location>
        <begin position="104"/>
        <end position="121"/>
    </location>
</feature>
<dbReference type="SMART" id="SM00530">
    <property type="entry name" value="HTH_XRE"/>
    <property type="match status" value="1"/>
</dbReference>
<evidence type="ECO:0000313" key="4">
    <source>
        <dbReference type="EMBL" id="HIW09625.1"/>
    </source>
</evidence>
<accession>A0A9D1QA79</accession>
<evidence type="ECO:0000313" key="5">
    <source>
        <dbReference type="Proteomes" id="UP000823933"/>
    </source>
</evidence>
<sequence>MDQKKIGAFLKALRAEKGLTQEQLAEKMLVSSRTVSRWETGSNLPDLSVLVEIADFYGVELRELLDGERRPQTMEEPTKQDTRDTLQIAAGYSAEVNRQITRNLNWMSWLGVAAFSLYGALEVFDLAAKGWTMYLADFALGGSFGILLGLALMTGPAGRLLFRLKRKLLGKEAAGTNEG</sequence>
<keyword evidence="2" id="KW-1133">Transmembrane helix</keyword>
<feature type="transmembrane region" description="Helical" evidence="2">
    <location>
        <begin position="141"/>
        <end position="162"/>
    </location>
</feature>
<name>A0A9D1QA79_9FIRM</name>
<dbReference type="Gene3D" id="1.10.260.40">
    <property type="entry name" value="lambda repressor-like DNA-binding domains"/>
    <property type="match status" value="1"/>
</dbReference>
<gene>
    <name evidence="4" type="ORF">H9890_09540</name>
</gene>
<reference evidence="4" key="1">
    <citation type="journal article" date="2021" name="PeerJ">
        <title>Extensive microbial diversity within the chicken gut microbiome revealed by metagenomics and culture.</title>
        <authorList>
            <person name="Gilroy R."/>
            <person name="Ravi A."/>
            <person name="Getino M."/>
            <person name="Pursley I."/>
            <person name="Horton D.L."/>
            <person name="Alikhan N.F."/>
            <person name="Baker D."/>
            <person name="Gharbi K."/>
            <person name="Hall N."/>
            <person name="Watson M."/>
            <person name="Adriaenssens E.M."/>
            <person name="Foster-Nyarko E."/>
            <person name="Jarju S."/>
            <person name="Secka A."/>
            <person name="Antonio M."/>
            <person name="Oren A."/>
            <person name="Chaudhuri R.R."/>
            <person name="La Ragione R."/>
            <person name="Hildebrand F."/>
            <person name="Pallen M.J."/>
        </authorList>
    </citation>
    <scope>NUCLEOTIDE SEQUENCE</scope>
    <source>
        <strain evidence="4">ChiHcolR34-3080</strain>
    </source>
</reference>
<dbReference type="InterPro" id="IPR010982">
    <property type="entry name" value="Lambda_DNA-bd_dom_sf"/>
</dbReference>
<evidence type="ECO:0000256" key="2">
    <source>
        <dbReference type="SAM" id="Phobius"/>
    </source>
</evidence>
<evidence type="ECO:0000256" key="1">
    <source>
        <dbReference type="ARBA" id="ARBA00023125"/>
    </source>
</evidence>
<keyword evidence="2" id="KW-0812">Transmembrane</keyword>
<dbReference type="PROSITE" id="PS50943">
    <property type="entry name" value="HTH_CROC1"/>
    <property type="match status" value="1"/>
</dbReference>
<evidence type="ECO:0000259" key="3">
    <source>
        <dbReference type="PROSITE" id="PS50943"/>
    </source>
</evidence>
<dbReference type="PANTHER" id="PTHR46558:SF11">
    <property type="entry name" value="HTH-TYPE TRANSCRIPTIONAL REGULATOR XRE"/>
    <property type="match status" value="1"/>
</dbReference>
<dbReference type="CDD" id="cd00093">
    <property type="entry name" value="HTH_XRE"/>
    <property type="match status" value="1"/>
</dbReference>
<proteinExistence type="predicted"/>
<protein>
    <submittedName>
        <fullName evidence="4">Helix-turn-helix domain-containing protein</fullName>
    </submittedName>
</protein>
<dbReference type="PANTHER" id="PTHR46558">
    <property type="entry name" value="TRACRIPTIONAL REGULATORY PROTEIN-RELATED-RELATED"/>
    <property type="match status" value="1"/>
</dbReference>
<keyword evidence="1" id="KW-0238">DNA-binding</keyword>
<reference evidence="4" key="2">
    <citation type="submission" date="2021-04" db="EMBL/GenBank/DDBJ databases">
        <authorList>
            <person name="Gilroy R."/>
        </authorList>
    </citation>
    <scope>NUCLEOTIDE SEQUENCE</scope>
    <source>
        <strain evidence="4">ChiHcolR34-3080</strain>
    </source>
</reference>
<dbReference type="Pfam" id="PF01381">
    <property type="entry name" value="HTH_3"/>
    <property type="match status" value="1"/>
</dbReference>
<comment type="caution">
    <text evidence="4">The sequence shown here is derived from an EMBL/GenBank/DDBJ whole genome shotgun (WGS) entry which is preliminary data.</text>
</comment>
<dbReference type="EMBL" id="DXHQ01000109">
    <property type="protein sequence ID" value="HIW09625.1"/>
    <property type="molecule type" value="Genomic_DNA"/>
</dbReference>
<dbReference type="Proteomes" id="UP000823933">
    <property type="component" value="Unassembled WGS sequence"/>
</dbReference>
<feature type="domain" description="HTH cro/C1-type" evidence="3">
    <location>
        <begin position="10"/>
        <end position="64"/>
    </location>
</feature>
<organism evidence="4 5">
    <name type="scientific">Candidatus Faecalibacterium intestinigallinarum</name>
    <dbReference type="NCBI Taxonomy" id="2838581"/>
    <lineage>
        <taxon>Bacteria</taxon>
        <taxon>Bacillati</taxon>
        <taxon>Bacillota</taxon>
        <taxon>Clostridia</taxon>
        <taxon>Eubacteriales</taxon>
        <taxon>Oscillospiraceae</taxon>
        <taxon>Faecalibacterium</taxon>
    </lineage>
</organism>
<keyword evidence="2" id="KW-0472">Membrane</keyword>